<accession>A0A9N9QGT6</accession>
<evidence type="ECO:0000313" key="2">
    <source>
        <dbReference type="EMBL" id="CAG9769811.1"/>
    </source>
</evidence>
<dbReference type="AlphaFoldDB" id="A0A9N9QGT6"/>
<dbReference type="InterPro" id="IPR020234">
    <property type="entry name" value="Mite_allergen_group-7"/>
</dbReference>
<dbReference type="Pfam" id="PF16984">
    <property type="entry name" value="Grp7_allergen"/>
    <property type="match status" value="1"/>
</dbReference>
<organism evidence="2 3">
    <name type="scientific">Ceutorhynchus assimilis</name>
    <name type="common">cabbage seed weevil</name>
    <dbReference type="NCBI Taxonomy" id="467358"/>
    <lineage>
        <taxon>Eukaryota</taxon>
        <taxon>Metazoa</taxon>
        <taxon>Ecdysozoa</taxon>
        <taxon>Arthropoda</taxon>
        <taxon>Hexapoda</taxon>
        <taxon>Insecta</taxon>
        <taxon>Pterygota</taxon>
        <taxon>Neoptera</taxon>
        <taxon>Endopterygota</taxon>
        <taxon>Coleoptera</taxon>
        <taxon>Polyphaga</taxon>
        <taxon>Cucujiformia</taxon>
        <taxon>Curculionidae</taxon>
        <taxon>Ceutorhynchinae</taxon>
        <taxon>Ceutorhynchus</taxon>
    </lineage>
</organism>
<dbReference type="OrthoDB" id="6419576at2759"/>
<dbReference type="Gene3D" id="3.15.10.50">
    <property type="match status" value="1"/>
</dbReference>
<dbReference type="GO" id="GO:0008289">
    <property type="term" value="F:lipid binding"/>
    <property type="evidence" value="ECO:0007669"/>
    <property type="project" value="InterPro"/>
</dbReference>
<sequence>MKIYLPICLFFGFCSSIAFAINENEVRNFDFDRDLSPEELEELRGLVNKELNLHDLSKLQNTIIEVELNDYMDRLLSNVRELIIKNGIDPTSLPDQKIDIHVGKTKLTEGQLNDTSKIERYENATLSYNTDTQKLIAQMTIRFEDLKFIYKYHTKVTFISMTGHVHGNVKHVHINVQLGFDLKQGLLFVNSINFKHTGSITIKVSGNSLIDWITDAMSFVITGVLHDLILSTIKNIIANPINSIVETVNNFLHPTSFL</sequence>
<proteinExistence type="predicted"/>
<feature type="chain" id="PRO_5040458859" evidence="1">
    <location>
        <begin position="21"/>
        <end position="258"/>
    </location>
</feature>
<dbReference type="SUPFAM" id="SSF55394">
    <property type="entry name" value="Bactericidal permeability-increasing protein, BPI"/>
    <property type="match status" value="1"/>
</dbReference>
<name>A0A9N9QGT6_9CUCU</name>
<keyword evidence="1" id="KW-0732">Signal</keyword>
<reference evidence="2" key="1">
    <citation type="submission" date="2022-01" db="EMBL/GenBank/DDBJ databases">
        <authorList>
            <person name="King R."/>
        </authorList>
    </citation>
    <scope>NUCLEOTIDE SEQUENCE</scope>
</reference>
<gene>
    <name evidence="2" type="ORF">CEUTPL_LOCUS10285</name>
</gene>
<evidence type="ECO:0000313" key="3">
    <source>
        <dbReference type="Proteomes" id="UP001152799"/>
    </source>
</evidence>
<dbReference type="Proteomes" id="UP001152799">
    <property type="component" value="Chromosome 6"/>
</dbReference>
<keyword evidence="3" id="KW-1185">Reference proteome</keyword>
<protein>
    <submittedName>
        <fullName evidence="2">Uncharacterized protein</fullName>
    </submittedName>
</protein>
<evidence type="ECO:0000256" key="1">
    <source>
        <dbReference type="SAM" id="SignalP"/>
    </source>
</evidence>
<feature type="signal peptide" evidence="1">
    <location>
        <begin position="1"/>
        <end position="20"/>
    </location>
</feature>
<dbReference type="EMBL" id="OU892282">
    <property type="protein sequence ID" value="CAG9769811.1"/>
    <property type="molecule type" value="Genomic_DNA"/>
</dbReference>
<dbReference type="InterPro" id="IPR017943">
    <property type="entry name" value="Bactericidal_perm-incr_a/b_dom"/>
</dbReference>
<dbReference type="InterPro" id="IPR038602">
    <property type="entry name" value="Mite_allergen_7_sf"/>
</dbReference>